<gene>
    <name evidence="1" type="ORF">AK812_SmicGene6667</name>
</gene>
<keyword evidence="2" id="KW-1185">Reference proteome</keyword>
<accession>A0A1Q9EQJ2</accession>
<organism evidence="1 2">
    <name type="scientific">Symbiodinium microadriaticum</name>
    <name type="common">Dinoflagellate</name>
    <name type="synonym">Zooxanthella microadriatica</name>
    <dbReference type="NCBI Taxonomy" id="2951"/>
    <lineage>
        <taxon>Eukaryota</taxon>
        <taxon>Sar</taxon>
        <taxon>Alveolata</taxon>
        <taxon>Dinophyceae</taxon>
        <taxon>Suessiales</taxon>
        <taxon>Symbiodiniaceae</taxon>
        <taxon>Symbiodinium</taxon>
    </lineage>
</organism>
<dbReference type="Proteomes" id="UP000186817">
    <property type="component" value="Unassembled WGS sequence"/>
</dbReference>
<dbReference type="AlphaFoldDB" id="A0A1Q9EQJ2"/>
<evidence type="ECO:0000313" key="1">
    <source>
        <dbReference type="EMBL" id="OLQ09699.1"/>
    </source>
</evidence>
<comment type="caution">
    <text evidence="1">The sequence shown here is derived from an EMBL/GenBank/DDBJ whole genome shotgun (WGS) entry which is preliminary data.</text>
</comment>
<dbReference type="EMBL" id="LSRX01000092">
    <property type="protein sequence ID" value="OLQ09699.1"/>
    <property type="molecule type" value="Genomic_DNA"/>
</dbReference>
<name>A0A1Q9EQJ2_SYMMI</name>
<evidence type="ECO:0000313" key="2">
    <source>
        <dbReference type="Proteomes" id="UP000186817"/>
    </source>
</evidence>
<reference evidence="1 2" key="1">
    <citation type="submission" date="2016-02" db="EMBL/GenBank/DDBJ databases">
        <title>Genome analysis of coral dinoflagellate symbionts highlights evolutionary adaptations to a symbiotic lifestyle.</title>
        <authorList>
            <person name="Aranda M."/>
            <person name="Li Y."/>
            <person name="Liew Y.J."/>
            <person name="Baumgarten S."/>
            <person name="Simakov O."/>
            <person name="Wilson M."/>
            <person name="Piel J."/>
            <person name="Ashoor H."/>
            <person name="Bougouffa S."/>
            <person name="Bajic V.B."/>
            <person name="Ryu T."/>
            <person name="Ravasi T."/>
            <person name="Bayer T."/>
            <person name="Micklem G."/>
            <person name="Kim H."/>
            <person name="Bhak J."/>
            <person name="Lajeunesse T.C."/>
            <person name="Voolstra C.R."/>
        </authorList>
    </citation>
    <scope>NUCLEOTIDE SEQUENCE [LARGE SCALE GENOMIC DNA]</scope>
    <source>
        <strain evidence="1 2">CCMP2467</strain>
    </source>
</reference>
<sequence>MPGPILRFLQLDETPIRTVDLMCPARTQPIFPASETVSSMKVFAGHETAGEASVKSFKPKKAYPVKKGEAKRKPAAEATALAHDLDTACYNAAQLDASEVASVACEQQHRYHARHEEGTQQ</sequence>
<protein>
    <submittedName>
        <fullName evidence="1">Uncharacterized protein</fullName>
    </submittedName>
</protein>
<proteinExistence type="predicted"/>